<dbReference type="PROSITE" id="PS50893">
    <property type="entry name" value="ABC_TRANSPORTER_2"/>
    <property type="match status" value="1"/>
</dbReference>
<dbReference type="OrthoDB" id="9802264at2"/>
<dbReference type="PROSITE" id="PS00211">
    <property type="entry name" value="ABC_TRANSPORTER_1"/>
    <property type="match status" value="1"/>
</dbReference>
<dbReference type="InterPro" id="IPR050093">
    <property type="entry name" value="ABC_SmlMolc_Importer"/>
</dbReference>
<sequence length="362" mass="40785">MATIKFENISKAFGSNEVLKDLSLVVKDGECFTLLGPSGCGKTVLLRLLAGFEVPDKGRILIDDNMVADATTGVDIQPDQRGLGVVFQDYAVWPHMTVFDNIAYPLKLKELDKQTIQQQVMEVVDLVNLTGLEKRLPSQLSGGQQQRVALARALVARPSLMLLDEPLNNLDANLREEMRFEIKELQKKLGITILYVTHDQEIALAISDRLAIMDKDGNIQQIGTPWEIYEKSENEMVFKFMGLANFISIRYEQGCHFVGQGTQAIQWENLPQQQGKLGCRPSDIILSKHPTGLKGKIVRASFLGAVMDYMIDIDGVSLRTEISTNTALQNNLMFKEDEDCYVNFHDLLWFADDQQTEQQMRK</sequence>
<dbReference type="Pfam" id="PF00005">
    <property type="entry name" value="ABC_tran"/>
    <property type="match status" value="1"/>
</dbReference>
<keyword evidence="2" id="KW-0547">Nucleotide-binding</keyword>
<dbReference type="PANTHER" id="PTHR42781:SF4">
    <property type="entry name" value="SPERMIDINE_PUTRESCINE IMPORT ATP-BINDING PROTEIN POTA"/>
    <property type="match status" value="1"/>
</dbReference>
<feature type="domain" description="ABC transporter" evidence="4">
    <location>
        <begin position="4"/>
        <end position="241"/>
    </location>
</feature>
<dbReference type="SMART" id="SM00382">
    <property type="entry name" value="AAA"/>
    <property type="match status" value="1"/>
</dbReference>
<dbReference type="SUPFAM" id="SSF50331">
    <property type="entry name" value="MOP-like"/>
    <property type="match status" value="1"/>
</dbReference>
<evidence type="ECO:0000259" key="4">
    <source>
        <dbReference type="PROSITE" id="PS50893"/>
    </source>
</evidence>
<dbReference type="Proteomes" id="UP000092649">
    <property type="component" value="Unassembled WGS sequence"/>
</dbReference>
<keyword evidence="6" id="KW-1185">Reference proteome</keyword>
<dbReference type="GO" id="GO:0015697">
    <property type="term" value="P:quaternary ammonium group transport"/>
    <property type="evidence" value="ECO:0007669"/>
    <property type="project" value="UniProtKB-ARBA"/>
</dbReference>
<name>A0A1A7NZT5_9PAST</name>
<comment type="caution">
    <text evidence="5">The sequence shown here is derived from an EMBL/GenBank/DDBJ whole genome shotgun (WGS) entry which is preliminary data.</text>
</comment>
<dbReference type="SUPFAM" id="SSF52540">
    <property type="entry name" value="P-loop containing nucleoside triphosphate hydrolases"/>
    <property type="match status" value="1"/>
</dbReference>
<evidence type="ECO:0000256" key="2">
    <source>
        <dbReference type="ARBA" id="ARBA00022741"/>
    </source>
</evidence>
<dbReference type="FunFam" id="3.40.50.300:FF:000425">
    <property type="entry name" value="Probable ABC transporter, ATP-binding subunit"/>
    <property type="match status" value="1"/>
</dbReference>
<accession>A0A1A7NZT5</accession>
<gene>
    <name evidence="5" type="ORF">QS62_04955</name>
</gene>
<organism evidence="5 6">
    <name type="scientific">Gallibacterium salpingitidis</name>
    <dbReference type="NCBI Taxonomy" id="505341"/>
    <lineage>
        <taxon>Bacteria</taxon>
        <taxon>Pseudomonadati</taxon>
        <taxon>Pseudomonadota</taxon>
        <taxon>Gammaproteobacteria</taxon>
        <taxon>Pasteurellales</taxon>
        <taxon>Pasteurellaceae</taxon>
        <taxon>Gallibacterium</taxon>
    </lineage>
</organism>
<proteinExistence type="predicted"/>
<keyword evidence="1" id="KW-0813">Transport</keyword>
<dbReference type="InterPro" id="IPR008995">
    <property type="entry name" value="Mo/tungstate-bd_C_term_dom"/>
</dbReference>
<reference evidence="5 6" key="1">
    <citation type="submission" date="2014-11" db="EMBL/GenBank/DDBJ databases">
        <title>Pan-genome of Gallibacterium spp.</title>
        <authorList>
            <person name="Kudirkiene E."/>
            <person name="Bojesen A.M."/>
        </authorList>
    </citation>
    <scope>NUCLEOTIDE SEQUENCE [LARGE SCALE GENOMIC DNA]</scope>
    <source>
        <strain evidence="5 6">F150</strain>
    </source>
</reference>
<dbReference type="InterPro" id="IPR003593">
    <property type="entry name" value="AAA+_ATPase"/>
</dbReference>
<evidence type="ECO:0000313" key="6">
    <source>
        <dbReference type="Proteomes" id="UP000092649"/>
    </source>
</evidence>
<evidence type="ECO:0000313" key="5">
    <source>
        <dbReference type="EMBL" id="OBW95001.1"/>
    </source>
</evidence>
<dbReference type="InterPro" id="IPR003439">
    <property type="entry name" value="ABC_transporter-like_ATP-bd"/>
</dbReference>
<dbReference type="GO" id="GO:0016887">
    <property type="term" value="F:ATP hydrolysis activity"/>
    <property type="evidence" value="ECO:0007669"/>
    <property type="project" value="InterPro"/>
</dbReference>
<dbReference type="RefSeq" id="WP_066106792.1">
    <property type="nucleotide sequence ID" value="NZ_JTJL01000016.1"/>
</dbReference>
<dbReference type="AlphaFoldDB" id="A0A1A7NZT5"/>
<dbReference type="InterPro" id="IPR027417">
    <property type="entry name" value="P-loop_NTPase"/>
</dbReference>
<dbReference type="GO" id="GO:0005524">
    <property type="term" value="F:ATP binding"/>
    <property type="evidence" value="ECO:0007669"/>
    <property type="project" value="UniProtKB-KW"/>
</dbReference>
<dbReference type="PANTHER" id="PTHR42781">
    <property type="entry name" value="SPERMIDINE/PUTRESCINE IMPORT ATP-BINDING PROTEIN POTA"/>
    <property type="match status" value="1"/>
</dbReference>
<dbReference type="Gene3D" id="3.40.50.300">
    <property type="entry name" value="P-loop containing nucleotide triphosphate hydrolases"/>
    <property type="match status" value="1"/>
</dbReference>
<evidence type="ECO:0000256" key="1">
    <source>
        <dbReference type="ARBA" id="ARBA00022448"/>
    </source>
</evidence>
<dbReference type="PATRIC" id="fig|505341.3.peg.997"/>
<dbReference type="EMBL" id="JTJL01000016">
    <property type="protein sequence ID" value="OBW95001.1"/>
    <property type="molecule type" value="Genomic_DNA"/>
</dbReference>
<evidence type="ECO:0000256" key="3">
    <source>
        <dbReference type="ARBA" id="ARBA00022840"/>
    </source>
</evidence>
<dbReference type="InterPro" id="IPR017871">
    <property type="entry name" value="ABC_transporter-like_CS"/>
</dbReference>
<keyword evidence="3" id="KW-0067">ATP-binding</keyword>
<protein>
    <submittedName>
        <fullName evidence="5">ABC transporter</fullName>
    </submittedName>
</protein>